<feature type="domain" description="DUF7081" evidence="1">
    <location>
        <begin position="30"/>
        <end position="71"/>
    </location>
</feature>
<dbReference type="EMBL" id="JADFTS010000004">
    <property type="protein sequence ID" value="KAF9608075.1"/>
    <property type="molecule type" value="Genomic_DNA"/>
</dbReference>
<dbReference type="InterPro" id="IPR055508">
    <property type="entry name" value="DUF7081"/>
</dbReference>
<dbReference type="PANTHER" id="PTHR33345:SF4">
    <property type="entry name" value="MBD DOMAIN-CONTAINING PROTEIN"/>
    <property type="match status" value="1"/>
</dbReference>
<keyword evidence="3" id="KW-1185">Reference proteome</keyword>
<gene>
    <name evidence="2" type="ORF">IFM89_005990</name>
</gene>
<protein>
    <recommendedName>
        <fullName evidence="1">DUF7081 domain-containing protein</fullName>
    </recommendedName>
</protein>
<proteinExistence type="predicted"/>
<evidence type="ECO:0000259" key="1">
    <source>
        <dbReference type="Pfam" id="PF23299"/>
    </source>
</evidence>
<dbReference type="PANTHER" id="PTHR33345">
    <property type="entry name" value="ADAPTER PROTEIN, PUTATIVE-RELATED"/>
    <property type="match status" value="1"/>
</dbReference>
<dbReference type="Proteomes" id="UP000631114">
    <property type="component" value="Unassembled WGS sequence"/>
</dbReference>
<name>A0A835HW68_9MAGN</name>
<evidence type="ECO:0000313" key="2">
    <source>
        <dbReference type="EMBL" id="KAF9608075.1"/>
    </source>
</evidence>
<organism evidence="2 3">
    <name type="scientific">Coptis chinensis</name>
    <dbReference type="NCBI Taxonomy" id="261450"/>
    <lineage>
        <taxon>Eukaryota</taxon>
        <taxon>Viridiplantae</taxon>
        <taxon>Streptophyta</taxon>
        <taxon>Embryophyta</taxon>
        <taxon>Tracheophyta</taxon>
        <taxon>Spermatophyta</taxon>
        <taxon>Magnoliopsida</taxon>
        <taxon>Ranunculales</taxon>
        <taxon>Ranunculaceae</taxon>
        <taxon>Coptidoideae</taxon>
        <taxon>Coptis</taxon>
    </lineage>
</organism>
<dbReference type="Pfam" id="PF23299">
    <property type="entry name" value="DUF7081"/>
    <property type="match status" value="1"/>
</dbReference>
<sequence length="154" mass="17312">MEDQSRRHDILDGSTGSVIGLKENGFVLKPVPDNASGESVPYVSIDWPNPGDVWGCRVGRRKNTSGFMADRKRKREKDDSLLLLDEKRRFILPDGEDGIRLSLPIKSAHKMYLTPRTIMCNKKAKIKRRTAASQIAKMLRPGNQYFGQRVGGSL</sequence>
<comment type="caution">
    <text evidence="2">The sequence shown here is derived from an EMBL/GenBank/DDBJ whole genome shotgun (WGS) entry which is preliminary data.</text>
</comment>
<dbReference type="AlphaFoldDB" id="A0A835HW68"/>
<reference evidence="2 3" key="1">
    <citation type="submission" date="2020-10" db="EMBL/GenBank/DDBJ databases">
        <title>The Coptis chinensis genome and diversification of protoberbering-type alkaloids.</title>
        <authorList>
            <person name="Wang B."/>
            <person name="Shu S."/>
            <person name="Song C."/>
            <person name="Liu Y."/>
        </authorList>
    </citation>
    <scope>NUCLEOTIDE SEQUENCE [LARGE SCALE GENOMIC DNA]</scope>
    <source>
        <strain evidence="2">HL-2020</strain>
        <tissue evidence="2">Leaf</tissue>
    </source>
</reference>
<evidence type="ECO:0000313" key="3">
    <source>
        <dbReference type="Proteomes" id="UP000631114"/>
    </source>
</evidence>
<dbReference type="OrthoDB" id="1670580at2759"/>
<accession>A0A835HW68</accession>